<feature type="domain" description="LysM" evidence="3">
    <location>
        <begin position="336"/>
        <end position="379"/>
    </location>
</feature>
<feature type="signal peptide" evidence="2">
    <location>
        <begin position="1"/>
        <end position="22"/>
    </location>
</feature>
<keyword evidence="2" id="KW-0732">Signal</keyword>
<dbReference type="AlphaFoldDB" id="A0A7C5MZS7"/>
<reference evidence="4" key="1">
    <citation type="journal article" date="2020" name="mSystems">
        <title>Genome- and Community-Level Interaction Insights into Carbon Utilization and Element Cycling Functions of Hydrothermarchaeota in Hydrothermal Sediment.</title>
        <authorList>
            <person name="Zhou Z."/>
            <person name="Liu Y."/>
            <person name="Xu W."/>
            <person name="Pan J."/>
            <person name="Luo Z.H."/>
            <person name="Li M."/>
        </authorList>
    </citation>
    <scope>NUCLEOTIDE SEQUENCE [LARGE SCALE GENOMIC DNA]</scope>
    <source>
        <strain evidence="4">HyVt-535</strain>
    </source>
</reference>
<organism evidence="4">
    <name type="scientific">Thiolapillus brandeum</name>
    <dbReference type="NCBI Taxonomy" id="1076588"/>
    <lineage>
        <taxon>Bacteria</taxon>
        <taxon>Pseudomonadati</taxon>
        <taxon>Pseudomonadota</taxon>
        <taxon>Gammaproteobacteria</taxon>
        <taxon>Chromatiales</taxon>
        <taxon>Sedimenticolaceae</taxon>
        <taxon>Thiolapillus</taxon>
    </lineage>
</organism>
<dbReference type="PANTHER" id="PTHR33734">
    <property type="entry name" value="LYSM DOMAIN-CONTAINING GPI-ANCHORED PROTEIN 2"/>
    <property type="match status" value="1"/>
</dbReference>
<dbReference type="Pfam" id="PF01476">
    <property type="entry name" value="LysM"/>
    <property type="match status" value="2"/>
</dbReference>
<feature type="domain" description="LysM" evidence="3">
    <location>
        <begin position="398"/>
        <end position="441"/>
    </location>
</feature>
<dbReference type="InterPro" id="IPR036779">
    <property type="entry name" value="LysM_dom_sf"/>
</dbReference>
<dbReference type="InterPro" id="IPR008258">
    <property type="entry name" value="Transglycosylase_SLT_dom_1"/>
</dbReference>
<feature type="chain" id="PRO_5028272663" evidence="2">
    <location>
        <begin position="23"/>
        <end position="445"/>
    </location>
</feature>
<sequence length="445" mass="50391">MTHRSLLLLTLLLLAGCQSNPAKKEAAAPAEETETVEQALAEAVRPDTDALAEMETGPARRDDLWQFLASGFGLSGVRHPAIDREVKRFSARADSLTRQLARGEPYLYYILHEVRKRGMPTEIALVPCIESGFQPVAYSRHGAAGLWQFMPATGRYLGLKQDWWYDARRDTVASTRAALDYLEQLNERFDGDWLLTMAAYNAGGGTVARAARINREKGKPTDFWSLKLPRETRHYVPRILALARIIADPDAYGITLPEIANDPRFAQVEFEGQLDLKIAAELAEMKPEALITLNPGFNRWATHPEGPHYLLLPVEKADRFRQRLAELPPEKRLRWTRHRIRSGETLSGIARRYGITVAALMKANRLRNHRIRAGRDLIIPLSASAPIEPATPVARQKLKYRVRKGDSLYRIARQFGVRVQDLMRWNRLASNRLRPGQTLTVIRTL</sequence>
<dbReference type="PROSITE" id="PS51257">
    <property type="entry name" value="PROKAR_LIPOPROTEIN"/>
    <property type="match status" value="1"/>
</dbReference>
<dbReference type="InterPro" id="IPR018392">
    <property type="entry name" value="LysM"/>
</dbReference>
<comment type="caution">
    <text evidence="4">The sequence shown here is derived from an EMBL/GenBank/DDBJ whole genome shotgun (WGS) entry which is preliminary data.</text>
</comment>
<evidence type="ECO:0000256" key="1">
    <source>
        <dbReference type="ARBA" id="ARBA00007734"/>
    </source>
</evidence>
<dbReference type="CDD" id="cd16894">
    <property type="entry name" value="MltD-like"/>
    <property type="match status" value="1"/>
</dbReference>
<evidence type="ECO:0000313" key="4">
    <source>
        <dbReference type="EMBL" id="HHH13482.1"/>
    </source>
</evidence>
<accession>A0A7C5MZS7</accession>
<dbReference type="PANTHER" id="PTHR33734:SF22">
    <property type="entry name" value="MEMBRANE-BOUND LYTIC MUREIN TRANSGLYCOSYLASE D"/>
    <property type="match status" value="1"/>
</dbReference>
<proteinExistence type="inferred from homology"/>
<dbReference type="Gene3D" id="3.10.350.10">
    <property type="entry name" value="LysM domain"/>
    <property type="match status" value="2"/>
</dbReference>
<dbReference type="Pfam" id="PF01464">
    <property type="entry name" value="SLT"/>
    <property type="match status" value="1"/>
</dbReference>
<dbReference type="SMART" id="SM00257">
    <property type="entry name" value="LysM"/>
    <property type="match status" value="2"/>
</dbReference>
<dbReference type="GO" id="GO:0000270">
    <property type="term" value="P:peptidoglycan metabolic process"/>
    <property type="evidence" value="ECO:0007669"/>
    <property type="project" value="InterPro"/>
</dbReference>
<dbReference type="InterPro" id="IPR000189">
    <property type="entry name" value="Transglyc_AS"/>
</dbReference>
<name>A0A7C5MZS7_9GAMM</name>
<gene>
    <name evidence="4" type="ORF">ENJ98_04535</name>
</gene>
<evidence type="ECO:0000256" key="2">
    <source>
        <dbReference type="SAM" id="SignalP"/>
    </source>
</evidence>
<dbReference type="Gene3D" id="1.10.530.10">
    <property type="match status" value="1"/>
</dbReference>
<dbReference type="InterPro" id="IPR023346">
    <property type="entry name" value="Lysozyme-like_dom_sf"/>
</dbReference>
<comment type="similarity">
    <text evidence="1">Belongs to the transglycosylase Slt family.</text>
</comment>
<dbReference type="PROSITE" id="PS51782">
    <property type="entry name" value="LYSM"/>
    <property type="match status" value="2"/>
</dbReference>
<dbReference type="CDD" id="cd00118">
    <property type="entry name" value="LysM"/>
    <property type="match status" value="2"/>
</dbReference>
<dbReference type="EMBL" id="DROM01000276">
    <property type="protein sequence ID" value="HHH13482.1"/>
    <property type="molecule type" value="Genomic_DNA"/>
</dbReference>
<dbReference type="GO" id="GO:0008932">
    <property type="term" value="F:lytic endotransglycosylase activity"/>
    <property type="evidence" value="ECO:0007669"/>
    <property type="project" value="TreeGrafter"/>
</dbReference>
<dbReference type="SUPFAM" id="SSF54106">
    <property type="entry name" value="LysM domain"/>
    <property type="match status" value="2"/>
</dbReference>
<protein>
    <submittedName>
        <fullName evidence="4">LysM peptidoglycan-binding domain-containing protein</fullName>
    </submittedName>
</protein>
<dbReference type="Proteomes" id="UP000886100">
    <property type="component" value="Unassembled WGS sequence"/>
</dbReference>
<dbReference type="SUPFAM" id="SSF53955">
    <property type="entry name" value="Lysozyme-like"/>
    <property type="match status" value="1"/>
</dbReference>
<evidence type="ECO:0000259" key="3">
    <source>
        <dbReference type="PROSITE" id="PS51782"/>
    </source>
</evidence>
<dbReference type="PROSITE" id="PS00922">
    <property type="entry name" value="TRANSGLYCOSYLASE"/>
    <property type="match status" value="1"/>
</dbReference>
<dbReference type="GO" id="GO:0016020">
    <property type="term" value="C:membrane"/>
    <property type="evidence" value="ECO:0007669"/>
    <property type="project" value="InterPro"/>
</dbReference>